<dbReference type="EnsemblPlants" id="Ma05_t19460.1">
    <property type="protein sequence ID" value="Ma05_p19460.1"/>
    <property type="gene ID" value="Ma05_g19460"/>
</dbReference>
<sequence length="75" mass="8555">MTLGRRRCILPSLHHTAVLPPLGVLHLRSQAGLRLIHHTHRRRRPALRLLLVVHRTLEQSPTSRDATSMHVVCHA</sequence>
<dbReference type="InParanoid" id="A0A804J694"/>
<reference evidence="2" key="2">
    <citation type="submission" date="2021-05" db="UniProtKB">
        <authorList>
            <consortium name="EnsemblPlants"/>
        </authorList>
    </citation>
    <scope>IDENTIFICATION</scope>
    <source>
        <strain evidence="2">subsp. malaccensis</strain>
    </source>
</reference>
<name>A0A804J694_MUSAM</name>
<dbReference type="Proteomes" id="UP000012960">
    <property type="component" value="Unplaced"/>
</dbReference>
<gene>
    <name evidence="1" type="ORF">GSMUA_271880.1</name>
</gene>
<evidence type="ECO:0000313" key="2">
    <source>
        <dbReference type="EnsemblPlants" id="Ma05_p19460.1"/>
    </source>
</evidence>
<evidence type="ECO:0000313" key="1">
    <source>
        <dbReference type="EMBL" id="CAG1839011.1"/>
    </source>
</evidence>
<reference evidence="1" key="1">
    <citation type="submission" date="2021-03" db="EMBL/GenBank/DDBJ databases">
        <authorList>
            <consortium name="Genoscope - CEA"/>
            <person name="William W."/>
        </authorList>
    </citation>
    <scope>NUCLEOTIDE SEQUENCE</scope>
    <source>
        <strain evidence="1">Doubled-haploid Pahang</strain>
    </source>
</reference>
<accession>A0A804J694</accession>
<dbReference type="Gramene" id="Ma05_t19460.1">
    <property type="protein sequence ID" value="Ma05_p19460.1"/>
    <property type="gene ID" value="Ma05_g19460"/>
</dbReference>
<dbReference type="AlphaFoldDB" id="A0A804J694"/>
<dbReference type="EMBL" id="HG996470">
    <property type="protein sequence ID" value="CAG1839011.1"/>
    <property type="molecule type" value="Genomic_DNA"/>
</dbReference>
<protein>
    <submittedName>
        <fullName evidence="1">(wild Malaysian banana) hypothetical protein</fullName>
    </submittedName>
</protein>
<proteinExistence type="predicted"/>
<organism evidence="2 3">
    <name type="scientific">Musa acuminata subsp. malaccensis</name>
    <name type="common">Wild banana</name>
    <name type="synonym">Musa malaccensis</name>
    <dbReference type="NCBI Taxonomy" id="214687"/>
    <lineage>
        <taxon>Eukaryota</taxon>
        <taxon>Viridiplantae</taxon>
        <taxon>Streptophyta</taxon>
        <taxon>Embryophyta</taxon>
        <taxon>Tracheophyta</taxon>
        <taxon>Spermatophyta</taxon>
        <taxon>Magnoliopsida</taxon>
        <taxon>Liliopsida</taxon>
        <taxon>Zingiberales</taxon>
        <taxon>Musaceae</taxon>
        <taxon>Musa</taxon>
    </lineage>
</organism>
<keyword evidence="3" id="KW-1185">Reference proteome</keyword>
<evidence type="ECO:0000313" key="3">
    <source>
        <dbReference type="Proteomes" id="UP000012960"/>
    </source>
</evidence>